<protein>
    <submittedName>
        <fullName evidence="4">Short-chain dehydrogenase</fullName>
    </submittedName>
</protein>
<dbReference type="PRINTS" id="PR00081">
    <property type="entry name" value="GDHRDH"/>
</dbReference>
<reference evidence="5" key="1">
    <citation type="submission" date="2018-04" db="EMBL/GenBank/DDBJ databases">
        <authorList>
            <person name="Liu S."/>
            <person name="Wang Z."/>
            <person name="Li J."/>
        </authorList>
    </citation>
    <scope>NUCLEOTIDE SEQUENCE [LARGE SCALE GENOMIC DNA]</scope>
    <source>
        <strain evidence="5">2189</strain>
    </source>
</reference>
<evidence type="ECO:0000313" key="4">
    <source>
        <dbReference type="EMBL" id="PWC01362.1"/>
    </source>
</evidence>
<evidence type="ECO:0000256" key="1">
    <source>
        <dbReference type="ARBA" id="ARBA00006484"/>
    </source>
</evidence>
<dbReference type="EMBL" id="QEEZ01000013">
    <property type="protein sequence ID" value="PWC01362.1"/>
    <property type="molecule type" value="Genomic_DNA"/>
</dbReference>
<dbReference type="AlphaFoldDB" id="A0A2U1T5U4"/>
<dbReference type="PRINTS" id="PR00080">
    <property type="entry name" value="SDRFAMILY"/>
</dbReference>
<proteinExistence type="inferred from homology"/>
<dbReference type="RefSeq" id="WP_108432281.1">
    <property type="nucleotide sequence ID" value="NZ_CP026947.1"/>
</dbReference>
<dbReference type="InterPro" id="IPR002347">
    <property type="entry name" value="SDR_fam"/>
</dbReference>
<comment type="similarity">
    <text evidence="1 3">Belongs to the short-chain dehydrogenases/reductases (SDR) family.</text>
</comment>
<dbReference type="Pfam" id="PF00106">
    <property type="entry name" value="adh_short"/>
    <property type="match status" value="1"/>
</dbReference>
<dbReference type="NCBIfam" id="NF006123">
    <property type="entry name" value="PRK08267.1"/>
    <property type="match status" value="1"/>
</dbReference>
<keyword evidence="2" id="KW-0560">Oxidoreductase</keyword>
<evidence type="ECO:0000256" key="3">
    <source>
        <dbReference type="RuleBase" id="RU000363"/>
    </source>
</evidence>
<dbReference type="KEGG" id="cyz:C3B44_10270"/>
<name>A0A2U1T5U4_9CORY</name>
<dbReference type="OrthoDB" id="658698at2"/>
<dbReference type="GO" id="GO:0016491">
    <property type="term" value="F:oxidoreductase activity"/>
    <property type="evidence" value="ECO:0007669"/>
    <property type="project" value="UniProtKB-KW"/>
</dbReference>
<dbReference type="PANTHER" id="PTHR43391:SF82">
    <property type="entry name" value="OXIDOREDUCTASE SADH-RELATED"/>
    <property type="match status" value="1"/>
</dbReference>
<keyword evidence="5" id="KW-1185">Reference proteome</keyword>
<evidence type="ECO:0000313" key="5">
    <source>
        <dbReference type="Proteomes" id="UP000244989"/>
    </source>
</evidence>
<dbReference type="Proteomes" id="UP000244989">
    <property type="component" value="Unassembled WGS sequence"/>
</dbReference>
<dbReference type="SUPFAM" id="SSF51735">
    <property type="entry name" value="NAD(P)-binding Rossmann-fold domains"/>
    <property type="match status" value="1"/>
</dbReference>
<evidence type="ECO:0000256" key="2">
    <source>
        <dbReference type="ARBA" id="ARBA00023002"/>
    </source>
</evidence>
<accession>A0A2U1T5U4</accession>
<dbReference type="InterPro" id="IPR036291">
    <property type="entry name" value="NAD(P)-bd_dom_sf"/>
</dbReference>
<sequence>MTRSVFISGGARGIGRATAEILAERGWTVGVYDLVDGFDWVHSDSVHTGFLDVSDPHTWEDALAEFAAAAGGGIDVVVNNAGILYGGPFMEEGSYDKGAQLVDVNVKGVLFGARAAYPWLKDGGGKLVNIASASAIYGTPDMAVYSATKFAIRGITEALELEWAEEGIDVASVWPLYAATGMLDGVETSGTRRLGVNLTPAEVARAVADVVEAPRRSPIRIHHPVGRQAKLAYLTSRFSPTWLCRYINAKLTSDRPVRL</sequence>
<gene>
    <name evidence="4" type="ORF">DF222_07490</name>
</gene>
<comment type="caution">
    <text evidence="4">The sequence shown here is derived from an EMBL/GenBank/DDBJ whole genome shotgun (WGS) entry which is preliminary data.</text>
</comment>
<organism evidence="4 5">
    <name type="scientific">Corynebacterium yudongzhengii</name>
    <dbReference type="NCBI Taxonomy" id="2080740"/>
    <lineage>
        <taxon>Bacteria</taxon>
        <taxon>Bacillati</taxon>
        <taxon>Actinomycetota</taxon>
        <taxon>Actinomycetes</taxon>
        <taxon>Mycobacteriales</taxon>
        <taxon>Corynebacteriaceae</taxon>
        <taxon>Corynebacterium</taxon>
    </lineage>
</organism>
<dbReference type="PANTHER" id="PTHR43391">
    <property type="entry name" value="RETINOL DEHYDROGENASE-RELATED"/>
    <property type="match status" value="1"/>
</dbReference>
<dbReference type="Gene3D" id="3.40.50.720">
    <property type="entry name" value="NAD(P)-binding Rossmann-like Domain"/>
    <property type="match status" value="1"/>
</dbReference>